<evidence type="ECO:0000313" key="13">
    <source>
        <dbReference type="Proteomes" id="UP001054889"/>
    </source>
</evidence>
<comment type="caution">
    <text evidence="12">The sequence shown here is derived from an EMBL/GenBank/DDBJ whole genome shotgun (WGS) entry which is preliminary data.</text>
</comment>
<dbReference type="EMBL" id="BQKI01000096">
    <property type="protein sequence ID" value="GJN38384.1"/>
    <property type="molecule type" value="Genomic_DNA"/>
</dbReference>
<evidence type="ECO:0000313" key="12">
    <source>
        <dbReference type="EMBL" id="GJN38384.1"/>
    </source>
</evidence>
<feature type="coiled-coil region" evidence="10">
    <location>
        <begin position="655"/>
        <end position="682"/>
    </location>
</feature>
<keyword evidence="8" id="KW-0804">Transcription</keyword>
<evidence type="ECO:0008006" key="14">
    <source>
        <dbReference type="Google" id="ProtNLM"/>
    </source>
</evidence>
<evidence type="ECO:0000256" key="1">
    <source>
        <dbReference type="ARBA" id="ARBA00004604"/>
    </source>
</evidence>
<accession>A0AAV5FRS8</accession>
<evidence type="ECO:0000256" key="9">
    <source>
        <dbReference type="ARBA" id="ARBA00023242"/>
    </source>
</evidence>
<organism evidence="12 13">
    <name type="scientific">Eleusine coracana subsp. coracana</name>
    <dbReference type="NCBI Taxonomy" id="191504"/>
    <lineage>
        <taxon>Eukaryota</taxon>
        <taxon>Viridiplantae</taxon>
        <taxon>Streptophyta</taxon>
        <taxon>Embryophyta</taxon>
        <taxon>Tracheophyta</taxon>
        <taxon>Spermatophyta</taxon>
        <taxon>Magnoliopsida</taxon>
        <taxon>Liliopsida</taxon>
        <taxon>Poales</taxon>
        <taxon>Poaceae</taxon>
        <taxon>PACMAD clade</taxon>
        <taxon>Chloridoideae</taxon>
        <taxon>Cynodonteae</taxon>
        <taxon>Eleusininae</taxon>
        <taxon>Eleusine</taxon>
    </lineage>
</organism>
<evidence type="ECO:0000256" key="3">
    <source>
        <dbReference type="ARBA" id="ARBA00022723"/>
    </source>
</evidence>
<keyword evidence="5" id="KW-0862">Zinc</keyword>
<comment type="subcellular location">
    <subcellularLocation>
        <location evidence="1">Nucleus</location>
        <location evidence="1">Nucleolus</location>
    </subcellularLocation>
</comment>
<evidence type="ECO:0000256" key="7">
    <source>
        <dbReference type="ARBA" id="ARBA00023125"/>
    </source>
</evidence>
<keyword evidence="4" id="KW-0863">Zinc-finger</keyword>
<evidence type="ECO:0000256" key="2">
    <source>
        <dbReference type="ARBA" id="ARBA00006899"/>
    </source>
</evidence>
<feature type="compositionally biased region" description="Acidic residues" evidence="11">
    <location>
        <begin position="242"/>
        <end position="260"/>
    </location>
</feature>
<evidence type="ECO:0000256" key="6">
    <source>
        <dbReference type="ARBA" id="ARBA00023015"/>
    </source>
</evidence>
<dbReference type="InterPro" id="IPR033599">
    <property type="entry name" value="TAF1B/Rrn7"/>
</dbReference>
<feature type="compositionally biased region" description="Low complexity" evidence="11">
    <location>
        <begin position="94"/>
        <end position="103"/>
    </location>
</feature>
<keyword evidence="7" id="KW-0238">DNA-binding</keyword>
<dbReference type="GO" id="GO:0042790">
    <property type="term" value="P:nucleolar large rRNA transcription by RNA polymerase I"/>
    <property type="evidence" value="ECO:0007669"/>
    <property type="project" value="TreeGrafter"/>
</dbReference>
<dbReference type="GO" id="GO:0001164">
    <property type="term" value="F:RNA polymerase I core promoter sequence-specific DNA binding"/>
    <property type="evidence" value="ECO:0007669"/>
    <property type="project" value="InterPro"/>
</dbReference>
<comment type="similarity">
    <text evidence="2">Belongs to the RRN7/TAF1B family.</text>
</comment>
<keyword evidence="6" id="KW-0805">Transcription regulation</keyword>
<keyword evidence="13" id="KW-1185">Reference proteome</keyword>
<proteinExistence type="inferred from homology"/>
<name>A0AAV5FRS8_ELECO</name>
<reference evidence="12" key="1">
    <citation type="journal article" date="2018" name="DNA Res.">
        <title>Multiple hybrid de novo genome assembly of finger millet, an orphan allotetraploid crop.</title>
        <authorList>
            <person name="Hatakeyama M."/>
            <person name="Aluri S."/>
            <person name="Balachadran M.T."/>
            <person name="Sivarajan S.R."/>
            <person name="Patrignani A."/>
            <person name="Gruter S."/>
            <person name="Poveda L."/>
            <person name="Shimizu-Inatsugi R."/>
            <person name="Baeten J."/>
            <person name="Francoijs K.J."/>
            <person name="Nataraja K.N."/>
            <person name="Reddy Y.A.N."/>
            <person name="Phadnis S."/>
            <person name="Ravikumar R.L."/>
            <person name="Schlapbach R."/>
            <person name="Sreeman S.M."/>
            <person name="Shimizu K.K."/>
        </authorList>
    </citation>
    <scope>NUCLEOTIDE SEQUENCE</scope>
</reference>
<sequence length="690" mass="78400">MEYNSGGAGPSHNHMMGDDGSYHLVCINCRYADDYSLEDEEDGFFSCRQCYAIHPIQVTSADPTNEFIPTNTIASRRIRTQPTIPAPNNKLRRNPAASNNRRPTQAAAAFDDDEPSEPRDFAIDDAGDGPEELASRIRLRYVCGMQLILQQQLEVLMERFHVGALICDFAGTIWLRWVHASMVFDEMWARQVLEEYEAEGRRRRIFGLLVFAISRTFDIYDDMNVSRSCADDNKPDEAAAGEQEDAVADDAMGEQEEDETLSGRRDRRKVEFAFLRSLRKMLPVYSTLSVSFLACHVAREAVLPTDIHKWAIEGKIPYIAAFTKVDELLEGPSSSMQGCSLDARQLFRPVRVLGPWQLETHAGSIALRIGLRLPSVNFYEIARRFCMELALPPDDRIIRHACRIYEWALPAELWLSANPAAIPTRVCVMSILIVALRILYNINGHGMWEEICEERRNASGSSASPPPFMSPDGGGNNEKFGIRELLCTLAASYDKISVGHDYMTDLQSYLKYCKDVIFTGISCSTVEEDLIEMFIDLYKGTEDVHRTEPSQCHVEEVTNSNGINKRFRDGTFVQASSFSSSLQHDALQLLKSEMLDHGFHYMPPRKPRKSDGYLRYRRRKLVGGFVYVAHADYYLLLRVFAKLAEVDVRIMHASVLKLERRLACIEERIERSLNTLQSLNDKDELRRPSE</sequence>
<feature type="region of interest" description="Disordered" evidence="11">
    <location>
        <begin position="77"/>
        <end position="128"/>
    </location>
</feature>
<evidence type="ECO:0000256" key="5">
    <source>
        <dbReference type="ARBA" id="ARBA00022833"/>
    </source>
</evidence>
<keyword evidence="10" id="KW-0175">Coiled coil</keyword>
<protein>
    <recommendedName>
        <fullName evidence="14">TATA box-binding protein-associated factor RNA polymerase I subunit B</fullName>
    </recommendedName>
</protein>
<reference evidence="12" key="2">
    <citation type="submission" date="2021-12" db="EMBL/GenBank/DDBJ databases">
        <title>Resequencing data analysis of finger millet.</title>
        <authorList>
            <person name="Hatakeyama M."/>
            <person name="Aluri S."/>
            <person name="Balachadran M.T."/>
            <person name="Sivarajan S.R."/>
            <person name="Poveda L."/>
            <person name="Shimizu-Inatsugi R."/>
            <person name="Schlapbach R."/>
            <person name="Sreeman S.M."/>
            <person name="Shimizu K.K."/>
        </authorList>
    </citation>
    <scope>NUCLEOTIDE SEQUENCE</scope>
</reference>
<dbReference type="AlphaFoldDB" id="A0AAV5FRS8"/>
<dbReference type="PANTHER" id="PTHR31576">
    <property type="entry name" value="TATA BOX-BINDING PROTEIN-ASSOCIATED FACTOR RNA POLYMERASE I SUBUNIT B"/>
    <property type="match status" value="1"/>
</dbReference>
<evidence type="ECO:0000256" key="4">
    <source>
        <dbReference type="ARBA" id="ARBA00022771"/>
    </source>
</evidence>
<keyword evidence="3" id="KW-0479">Metal-binding</keyword>
<evidence type="ECO:0000256" key="8">
    <source>
        <dbReference type="ARBA" id="ARBA00023163"/>
    </source>
</evidence>
<evidence type="ECO:0000256" key="10">
    <source>
        <dbReference type="SAM" id="Coils"/>
    </source>
</evidence>
<keyword evidence="9" id="KW-0539">Nucleus</keyword>
<gene>
    <name evidence="12" type="primary">gb27420</name>
    <name evidence="12" type="ORF">PR202_gb27420</name>
</gene>
<dbReference type="Proteomes" id="UP001054889">
    <property type="component" value="Unassembled WGS sequence"/>
</dbReference>
<dbReference type="PANTHER" id="PTHR31576:SF2">
    <property type="entry name" value="TATA BOX-BINDING PROTEIN-ASSOCIATED FACTOR RNA POLYMERASE I SUBUNIT B"/>
    <property type="match status" value="1"/>
</dbReference>
<feature type="region of interest" description="Disordered" evidence="11">
    <location>
        <begin position="231"/>
        <end position="264"/>
    </location>
</feature>
<dbReference type="GO" id="GO:0008270">
    <property type="term" value="F:zinc ion binding"/>
    <property type="evidence" value="ECO:0007669"/>
    <property type="project" value="UniProtKB-KW"/>
</dbReference>
<dbReference type="GO" id="GO:0070860">
    <property type="term" value="C:RNA polymerase I core factor complex"/>
    <property type="evidence" value="ECO:0007669"/>
    <property type="project" value="InterPro"/>
</dbReference>
<evidence type="ECO:0000256" key="11">
    <source>
        <dbReference type="SAM" id="MobiDB-lite"/>
    </source>
</evidence>